<comment type="caution">
    <text evidence="1">The sequence shown here is derived from an EMBL/GenBank/DDBJ whole genome shotgun (WGS) entry which is preliminary data.</text>
</comment>
<keyword evidence="2" id="KW-1185">Reference proteome</keyword>
<dbReference type="AlphaFoldDB" id="A0ABC8JB71"/>
<reference evidence="1 2" key="1">
    <citation type="submission" date="2022-03" db="EMBL/GenBank/DDBJ databases">
        <authorList>
            <person name="Macdonald S."/>
            <person name="Ahmed S."/>
            <person name="Newling K."/>
        </authorList>
    </citation>
    <scope>NUCLEOTIDE SEQUENCE [LARGE SCALE GENOMIC DNA]</scope>
</reference>
<protein>
    <submittedName>
        <fullName evidence="1">Uncharacterized protein</fullName>
    </submittedName>
</protein>
<evidence type="ECO:0000313" key="1">
    <source>
        <dbReference type="EMBL" id="CAH8320453.1"/>
    </source>
</evidence>
<dbReference type="Proteomes" id="UP001642260">
    <property type="component" value="Unassembled WGS sequence"/>
</dbReference>
<organism evidence="1 2">
    <name type="scientific">Eruca vesicaria subsp. sativa</name>
    <name type="common">Garden rocket</name>
    <name type="synonym">Eruca sativa</name>
    <dbReference type="NCBI Taxonomy" id="29727"/>
    <lineage>
        <taxon>Eukaryota</taxon>
        <taxon>Viridiplantae</taxon>
        <taxon>Streptophyta</taxon>
        <taxon>Embryophyta</taxon>
        <taxon>Tracheophyta</taxon>
        <taxon>Spermatophyta</taxon>
        <taxon>Magnoliopsida</taxon>
        <taxon>eudicotyledons</taxon>
        <taxon>Gunneridae</taxon>
        <taxon>Pentapetalae</taxon>
        <taxon>rosids</taxon>
        <taxon>malvids</taxon>
        <taxon>Brassicales</taxon>
        <taxon>Brassicaceae</taxon>
        <taxon>Brassiceae</taxon>
        <taxon>Eruca</taxon>
    </lineage>
</organism>
<evidence type="ECO:0000313" key="2">
    <source>
        <dbReference type="Proteomes" id="UP001642260"/>
    </source>
</evidence>
<accession>A0ABC8JB71</accession>
<dbReference type="PANTHER" id="PTHR35461:SF8">
    <property type="entry name" value="LOW PROTEIN: ATP-DEPENDENT RNA HELICASE-LIKE PROTEIN"/>
    <property type="match status" value="1"/>
</dbReference>
<proteinExistence type="predicted"/>
<sequence>MFQKTNSFFHRTLHSFKSMIHRAGKKLSRPKTRFSCTFCRSNSLDGSDDYYANFLNIWESDLGNSIGGGAPLKLEQKTQEHEQDHQEKKIEACCSRSLRDCDIMEKKIKEMYVVETGDIEQALDVEEALHYYSRLRSPVYLNIVDKFLNDLYA</sequence>
<dbReference type="PANTHER" id="PTHR35461">
    <property type="entry name" value="BNAANNG14610D PROTEIN"/>
    <property type="match status" value="1"/>
</dbReference>
<name>A0ABC8JB71_ERUVS</name>
<gene>
    <name evidence="1" type="ORF">ERUC_LOCUS9004</name>
</gene>
<dbReference type="EMBL" id="CAKOAT010093155">
    <property type="protein sequence ID" value="CAH8320453.1"/>
    <property type="molecule type" value="Genomic_DNA"/>
</dbReference>